<proteinExistence type="inferred from homology"/>
<keyword evidence="7 8" id="KW-0472">Membrane</keyword>
<sequence>MALLFGAVNLSPEEVFSAITYSNNNTEHIAIIWDIRLPRASLAMLAGAHFAIAGVILQTVIRNPLSDPSVIGANGGASLAIVICLLLGDYIQAHFFPEQQQIISLSWLPAIALVGALSATSFVLKLSWKSQLQTSQLALNGVAVGATLNALVMWCVLAWGGNRTETSIIWLAGSLYARDFTHVGLLLPWTLVALGAFFMLHKRLNVMQLDAVSASSLGLNVKLWRFIFIFIATCFCASALAVTGPLGFIGLIVPHIARTLLKGTAFATRLKHISLLSLLVGAALTLAADIVSRTLIAPLEIPTGTLTTLIGIPILLVILRKQG</sequence>
<comment type="subcellular location">
    <subcellularLocation>
        <location evidence="1">Cell membrane</location>
        <topology evidence="1">Multi-pass membrane protein</topology>
    </subcellularLocation>
</comment>
<feature type="transmembrane region" description="Helical" evidence="8">
    <location>
        <begin position="226"/>
        <end position="253"/>
    </location>
</feature>
<feature type="transmembrane region" description="Helical" evidence="8">
    <location>
        <begin position="180"/>
        <end position="200"/>
    </location>
</feature>
<feature type="transmembrane region" description="Helical" evidence="8">
    <location>
        <begin position="301"/>
        <end position="319"/>
    </location>
</feature>
<protein>
    <submittedName>
        <fullName evidence="9">Iron ABC transporter permease</fullName>
    </submittedName>
</protein>
<evidence type="ECO:0000256" key="2">
    <source>
        <dbReference type="ARBA" id="ARBA00007935"/>
    </source>
</evidence>
<feature type="transmembrane region" description="Helical" evidence="8">
    <location>
        <begin position="273"/>
        <end position="295"/>
    </location>
</feature>
<comment type="similarity">
    <text evidence="2">Belongs to the binding-protein-dependent transport system permease family. FecCD subfamily.</text>
</comment>
<evidence type="ECO:0000256" key="6">
    <source>
        <dbReference type="ARBA" id="ARBA00022989"/>
    </source>
</evidence>
<evidence type="ECO:0000313" key="9">
    <source>
        <dbReference type="EMBL" id="RZQ51505.1"/>
    </source>
</evidence>
<keyword evidence="4" id="KW-1003">Cell membrane</keyword>
<feature type="transmembrane region" description="Helical" evidence="8">
    <location>
        <begin position="42"/>
        <end position="61"/>
    </location>
</feature>
<feature type="transmembrane region" description="Helical" evidence="8">
    <location>
        <begin position="73"/>
        <end position="91"/>
    </location>
</feature>
<dbReference type="GO" id="GO:0022857">
    <property type="term" value="F:transmembrane transporter activity"/>
    <property type="evidence" value="ECO:0007669"/>
    <property type="project" value="InterPro"/>
</dbReference>
<evidence type="ECO:0000256" key="3">
    <source>
        <dbReference type="ARBA" id="ARBA00022448"/>
    </source>
</evidence>
<dbReference type="SUPFAM" id="SSF81345">
    <property type="entry name" value="ABC transporter involved in vitamin B12 uptake, BtuC"/>
    <property type="match status" value="1"/>
</dbReference>
<dbReference type="Pfam" id="PF01032">
    <property type="entry name" value="FecCD"/>
    <property type="match status" value="1"/>
</dbReference>
<feature type="transmembrane region" description="Helical" evidence="8">
    <location>
        <begin position="103"/>
        <end position="124"/>
    </location>
</feature>
<dbReference type="AlphaFoldDB" id="A0A4Q7IIU6"/>
<dbReference type="Gene3D" id="1.10.3470.10">
    <property type="entry name" value="ABC transporter involved in vitamin B12 uptake, BtuC"/>
    <property type="match status" value="1"/>
</dbReference>
<organism evidence="9 10">
    <name type="scientific">Pseudoalteromonas phenolica</name>
    <dbReference type="NCBI Taxonomy" id="161398"/>
    <lineage>
        <taxon>Bacteria</taxon>
        <taxon>Pseudomonadati</taxon>
        <taxon>Pseudomonadota</taxon>
        <taxon>Gammaproteobacteria</taxon>
        <taxon>Alteromonadales</taxon>
        <taxon>Pseudoalteromonadaceae</taxon>
        <taxon>Pseudoalteromonas</taxon>
    </lineage>
</organism>
<dbReference type="PANTHER" id="PTHR30472:SF37">
    <property type="entry name" value="FE(3+) DICITRATE TRANSPORT SYSTEM PERMEASE PROTEIN FECD-RELATED"/>
    <property type="match status" value="1"/>
</dbReference>
<evidence type="ECO:0000256" key="7">
    <source>
        <dbReference type="ARBA" id="ARBA00023136"/>
    </source>
</evidence>
<dbReference type="GO" id="GO:0005886">
    <property type="term" value="C:plasma membrane"/>
    <property type="evidence" value="ECO:0007669"/>
    <property type="project" value="UniProtKB-SubCell"/>
</dbReference>
<feature type="transmembrane region" description="Helical" evidence="8">
    <location>
        <begin position="136"/>
        <end position="159"/>
    </location>
</feature>
<evidence type="ECO:0000256" key="1">
    <source>
        <dbReference type="ARBA" id="ARBA00004651"/>
    </source>
</evidence>
<name>A0A4Q7IIU6_9GAMM</name>
<dbReference type="GO" id="GO:0033214">
    <property type="term" value="P:siderophore-iron import into cell"/>
    <property type="evidence" value="ECO:0007669"/>
    <property type="project" value="TreeGrafter"/>
</dbReference>
<keyword evidence="3" id="KW-0813">Transport</keyword>
<dbReference type="EMBL" id="PPSX01000096">
    <property type="protein sequence ID" value="RZQ51505.1"/>
    <property type="molecule type" value="Genomic_DNA"/>
</dbReference>
<accession>A0A4Q7IIU6</accession>
<evidence type="ECO:0000313" key="10">
    <source>
        <dbReference type="Proteomes" id="UP000291338"/>
    </source>
</evidence>
<evidence type="ECO:0000256" key="4">
    <source>
        <dbReference type="ARBA" id="ARBA00022475"/>
    </source>
</evidence>
<comment type="caution">
    <text evidence="9">The sequence shown here is derived from an EMBL/GenBank/DDBJ whole genome shotgun (WGS) entry which is preliminary data.</text>
</comment>
<dbReference type="InterPro" id="IPR037294">
    <property type="entry name" value="ABC_BtuC-like"/>
</dbReference>
<reference evidence="9 10" key="1">
    <citation type="submission" date="2018-01" db="EMBL/GenBank/DDBJ databases">
        <title>Co-occurrence of chitin degradation, pigmentation and bioactivity in marine Pseudoalteromonas.</title>
        <authorList>
            <person name="Paulsen S."/>
            <person name="Gram L."/>
            <person name="Machado H."/>
        </authorList>
    </citation>
    <scope>NUCLEOTIDE SEQUENCE [LARGE SCALE GENOMIC DNA]</scope>
    <source>
        <strain evidence="9 10">S3898</strain>
    </source>
</reference>
<gene>
    <name evidence="9" type="ORF">C1E23_19230</name>
</gene>
<dbReference type="CDD" id="cd06550">
    <property type="entry name" value="TM_ABC_iron-siderophores_like"/>
    <property type="match status" value="1"/>
</dbReference>
<evidence type="ECO:0000256" key="5">
    <source>
        <dbReference type="ARBA" id="ARBA00022692"/>
    </source>
</evidence>
<evidence type="ECO:0000256" key="8">
    <source>
        <dbReference type="SAM" id="Phobius"/>
    </source>
</evidence>
<dbReference type="PANTHER" id="PTHR30472">
    <property type="entry name" value="FERRIC ENTEROBACTIN TRANSPORT SYSTEM PERMEASE PROTEIN"/>
    <property type="match status" value="1"/>
</dbReference>
<keyword evidence="6 8" id="KW-1133">Transmembrane helix</keyword>
<dbReference type="InterPro" id="IPR000522">
    <property type="entry name" value="ABC_transptr_permease_BtuC"/>
</dbReference>
<dbReference type="Proteomes" id="UP000291338">
    <property type="component" value="Unassembled WGS sequence"/>
</dbReference>
<keyword evidence="5 8" id="KW-0812">Transmembrane</keyword>